<evidence type="ECO:0000313" key="1">
    <source>
        <dbReference type="EMBL" id="QCG75885.1"/>
    </source>
</evidence>
<keyword evidence="2" id="KW-1185">Reference proteome</keyword>
<protein>
    <submittedName>
        <fullName evidence="1">Uncharacterized protein</fullName>
    </submittedName>
</protein>
<proteinExistence type="predicted"/>
<sequence length="83" mass="10260">MELYLIANKRTVSELTRVTAYIRIAYYIPYMLCKREYIMKPAYIARIGNFQKKYFLLKKKLYFIRRSLYSRKRIFPKKIYKNG</sequence>
<reference evidence="2" key="1">
    <citation type="journal article" date="2020" name="bioRxiv">
        <title>Integrative omics analysis of Pseudomonas aeruginosa virus PA5oct highlights the molecular complexity of jumbo phages.</title>
        <authorList>
            <person name="Lood C."/>
            <person name="Danis-Wlodarczyk K."/>
            <person name="Blasdel B.G."/>
            <person name="Jang H.B."/>
            <person name="Vandenheuvel D."/>
            <person name="Briers Y."/>
            <person name="Noben J.-P."/>
            <person name="van Noort V."/>
            <person name="Drulis-Kawa Z."/>
            <person name="Lavigne R."/>
        </authorList>
    </citation>
    <scope>NUCLEOTIDE SEQUENCE [LARGE SCALE GENOMIC DNA]</scope>
</reference>
<gene>
    <name evidence="1" type="ORF">EST35_0001</name>
</gene>
<organism evidence="1 2">
    <name type="scientific">Pseudomonas phage vB_PaeM_PA5oct</name>
    <dbReference type="NCBI Taxonomy" id="2163605"/>
    <lineage>
        <taxon>Viruses</taxon>
        <taxon>Duplodnaviria</taxon>
        <taxon>Heunggongvirae</taxon>
        <taxon>Uroviricota</taxon>
        <taxon>Caudoviricetes</taxon>
        <taxon>Arenbergviridae</taxon>
        <taxon>Wroclawvirus</taxon>
        <taxon>Wroclawvirus PA5oct</taxon>
    </lineage>
</organism>
<dbReference type="EMBL" id="MK797984">
    <property type="protein sequence ID" value="QCG75885.1"/>
    <property type="molecule type" value="Genomic_DNA"/>
</dbReference>
<dbReference type="Proteomes" id="UP000316733">
    <property type="component" value="Segment"/>
</dbReference>
<accession>A0A4Y5JTY5</accession>
<name>A0A4Y5JTY5_9CAUD</name>
<evidence type="ECO:0000313" key="2">
    <source>
        <dbReference type="Proteomes" id="UP000316733"/>
    </source>
</evidence>